<evidence type="ECO:0000256" key="4">
    <source>
        <dbReference type="ARBA" id="ARBA00023015"/>
    </source>
</evidence>
<evidence type="ECO:0000313" key="11">
    <source>
        <dbReference type="Proteomes" id="UP001432322"/>
    </source>
</evidence>
<dbReference type="Proteomes" id="UP001432322">
    <property type="component" value="Unassembled WGS sequence"/>
</dbReference>
<dbReference type="EMBL" id="BTSY01000004">
    <property type="protein sequence ID" value="GMT22095.1"/>
    <property type="molecule type" value="Genomic_DNA"/>
</dbReference>
<dbReference type="InterPro" id="IPR013088">
    <property type="entry name" value="Znf_NHR/GATA"/>
</dbReference>
<dbReference type="PANTHER" id="PTHR46011:SF6">
    <property type="entry name" value="HIGH ZINC ACTIVATED NUCLEAR RECEPTOR PROTEIN"/>
    <property type="match status" value="1"/>
</dbReference>
<dbReference type="GO" id="GO:0003700">
    <property type="term" value="F:DNA-binding transcription factor activity"/>
    <property type="evidence" value="ECO:0007669"/>
    <property type="project" value="InterPro"/>
</dbReference>
<keyword evidence="7" id="KW-0675">Receptor</keyword>
<evidence type="ECO:0000256" key="1">
    <source>
        <dbReference type="ARBA" id="ARBA00022723"/>
    </source>
</evidence>
<evidence type="ECO:0000256" key="5">
    <source>
        <dbReference type="ARBA" id="ARBA00023125"/>
    </source>
</evidence>
<keyword evidence="5" id="KW-0238">DNA-binding</keyword>
<keyword evidence="11" id="KW-1185">Reference proteome</keyword>
<keyword evidence="3" id="KW-0862">Zinc</keyword>
<feature type="non-terminal residue" evidence="10">
    <location>
        <position position="1"/>
    </location>
</feature>
<gene>
    <name evidence="10" type="ORF">PFISCL1PPCAC_13392</name>
</gene>
<evidence type="ECO:0000259" key="9">
    <source>
        <dbReference type="PROSITE" id="PS51030"/>
    </source>
</evidence>
<keyword evidence="6" id="KW-0804">Transcription</keyword>
<feature type="non-terminal residue" evidence="10">
    <location>
        <position position="79"/>
    </location>
</feature>
<keyword evidence="1" id="KW-0479">Metal-binding</keyword>
<feature type="domain" description="Nuclear receptor" evidence="9">
    <location>
        <begin position="1"/>
        <end position="76"/>
    </location>
</feature>
<evidence type="ECO:0000256" key="6">
    <source>
        <dbReference type="ARBA" id="ARBA00023163"/>
    </source>
</evidence>
<dbReference type="PRINTS" id="PR00047">
    <property type="entry name" value="STROIDFINGER"/>
</dbReference>
<evidence type="ECO:0000313" key="10">
    <source>
        <dbReference type="EMBL" id="GMT22095.1"/>
    </source>
</evidence>
<dbReference type="SUPFAM" id="SSF57716">
    <property type="entry name" value="Glucocorticoid receptor-like (DNA-binding domain)"/>
    <property type="match status" value="1"/>
</dbReference>
<comment type="caution">
    <text evidence="10">The sequence shown here is derived from an EMBL/GenBank/DDBJ whole genome shotgun (WGS) entry which is preliminary data.</text>
</comment>
<dbReference type="GO" id="GO:0008270">
    <property type="term" value="F:zinc ion binding"/>
    <property type="evidence" value="ECO:0007669"/>
    <property type="project" value="UniProtKB-KW"/>
</dbReference>
<evidence type="ECO:0000256" key="8">
    <source>
        <dbReference type="ARBA" id="ARBA00023242"/>
    </source>
</evidence>
<dbReference type="AlphaFoldDB" id="A0AAV5VVL6"/>
<name>A0AAV5VVL6_9BILA</name>
<dbReference type="GO" id="GO:0043565">
    <property type="term" value="F:sequence-specific DNA binding"/>
    <property type="evidence" value="ECO:0007669"/>
    <property type="project" value="InterPro"/>
</dbReference>
<dbReference type="Pfam" id="PF00105">
    <property type="entry name" value="zf-C4"/>
    <property type="match status" value="1"/>
</dbReference>
<dbReference type="PANTHER" id="PTHR46011">
    <property type="entry name" value="NUCLEAR HORMONE RECEPTOR FAMILY MEMBER NHR-86-RELATED"/>
    <property type="match status" value="1"/>
</dbReference>
<proteinExistence type="predicted"/>
<keyword evidence="8" id="KW-0539">Nucleus</keyword>
<reference evidence="10" key="1">
    <citation type="submission" date="2023-10" db="EMBL/GenBank/DDBJ databases">
        <title>Genome assembly of Pristionchus species.</title>
        <authorList>
            <person name="Yoshida K."/>
            <person name="Sommer R.J."/>
        </authorList>
    </citation>
    <scope>NUCLEOTIDE SEQUENCE</scope>
    <source>
        <strain evidence="10">RS5133</strain>
    </source>
</reference>
<protein>
    <recommendedName>
        <fullName evidence="9">Nuclear receptor domain-containing protein</fullName>
    </recommendedName>
</protein>
<dbReference type="SMART" id="SM00399">
    <property type="entry name" value="ZnF_C4"/>
    <property type="match status" value="1"/>
</dbReference>
<sequence length="79" mass="8665">ECLICTDPIVHAHLGVNSCRACAVFYKRAASVPVRKLKCKGGARDCIDQNPRTTCRACRHARFREVLAKAGHAVKEGDD</sequence>
<accession>A0AAV5VVL6</accession>
<keyword evidence="2" id="KW-0863">Zinc-finger</keyword>
<evidence type="ECO:0000256" key="3">
    <source>
        <dbReference type="ARBA" id="ARBA00022833"/>
    </source>
</evidence>
<dbReference type="InterPro" id="IPR001628">
    <property type="entry name" value="Znf_hrmn_rcpt"/>
</dbReference>
<evidence type="ECO:0000256" key="2">
    <source>
        <dbReference type="ARBA" id="ARBA00022771"/>
    </source>
</evidence>
<dbReference type="GO" id="GO:0005634">
    <property type="term" value="C:nucleus"/>
    <property type="evidence" value="ECO:0007669"/>
    <property type="project" value="TreeGrafter"/>
</dbReference>
<dbReference type="PROSITE" id="PS51030">
    <property type="entry name" value="NUCLEAR_REC_DBD_2"/>
    <property type="match status" value="1"/>
</dbReference>
<dbReference type="Gene3D" id="3.30.50.10">
    <property type="entry name" value="Erythroid Transcription Factor GATA-1, subunit A"/>
    <property type="match status" value="1"/>
</dbReference>
<keyword evidence="4" id="KW-0805">Transcription regulation</keyword>
<evidence type="ECO:0000256" key="7">
    <source>
        <dbReference type="ARBA" id="ARBA00023170"/>
    </source>
</evidence>
<organism evidence="10 11">
    <name type="scientific">Pristionchus fissidentatus</name>
    <dbReference type="NCBI Taxonomy" id="1538716"/>
    <lineage>
        <taxon>Eukaryota</taxon>
        <taxon>Metazoa</taxon>
        <taxon>Ecdysozoa</taxon>
        <taxon>Nematoda</taxon>
        <taxon>Chromadorea</taxon>
        <taxon>Rhabditida</taxon>
        <taxon>Rhabditina</taxon>
        <taxon>Diplogasteromorpha</taxon>
        <taxon>Diplogasteroidea</taxon>
        <taxon>Neodiplogasteridae</taxon>
        <taxon>Pristionchus</taxon>
    </lineage>
</organism>